<feature type="compositionally biased region" description="Acidic residues" evidence="1">
    <location>
        <begin position="136"/>
        <end position="146"/>
    </location>
</feature>
<keyword evidence="4" id="KW-1185">Reference proteome</keyword>
<organism evidence="3 4">
    <name type="scientific">Cylindrotheca closterium</name>
    <dbReference type="NCBI Taxonomy" id="2856"/>
    <lineage>
        <taxon>Eukaryota</taxon>
        <taxon>Sar</taxon>
        <taxon>Stramenopiles</taxon>
        <taxon>Ochrophyta</taxon>
        <taxon>Bacillariophyta</taxon>
        <taxon>Bacillariophyceae</taxon>
        <taxon>Bacillariophycidae</taxon>
        <taxon>Bacillariales</taxon>
        <taxon>Bacillariaceae</taxon>
        <taxon>Cylindrotheca</taxon>
    </lineage>
</organism>
<reference evidence="3" key="1">
    <citation type="submission" date="2023-08" db="EMBL/GenBank/DDBJ databases">
        <authorList>
            <person name="Audoor S."/>
            <person name="Bilcke G."/>
        </authorList>
    </citation>
    <scope>NUCLEOTIDE SEQUENCE</scope>
</reference>
<evidence type="ECO:0000313" key="3">
    <source>
        <dbReference type="EMBL" id="CAJ1894479.1"/>
    </source>
</evidence>
<proteinExistence type="predicted"/>
<keyword evidence="2" id="KW-0812">Transmembrane</keyword>
<accession>A0AAD2FF13</accession>
<dbReference type="EMBL" id="CAKOGP040000001">
    <property type="protein sequence ID" value="CAJ1894479.1"/>
    <property type="molecule type" value="Genomic_DNA"/>
</dbReference>
<feature type="transmembrane region" description="Helical" evidence="2">
    <location>
        <begin position="84"/>
        <end position="106"/>
    </location>
</feature>
<evidence type="ECO:0000256" key="2">
    <source>
        <dbReference type="SAM" id="Phobius"/>
    </source>
</evidence>
<feature type="transmembrane region" description="Helical" evidence="2">
    <location>
        <begin position="14"/>
        <end position="39"/>
    </location>
</feature>
<feature type="transmembrane region" description="Helical" evidence="2">
    <location>
        <begin position="112"/>
        <end position="130"/>
    </location>
</feature>
<gene>
    <name evidence="3" type="ORF">CYCCA115_LOCUS149</name>
</gene>
<sequence length="156" mass="16672">MSLHFTKPTTRPEWAASIAVCLFGTMGAIQVGIAVGLLPSDIVWGGANDELTFQASIASLAACAILCGMAHIVHRRTKPGPSKFIRGASWFVAFYMGLNTLGNALAKTWLEQYIFGTMTFVLCICSFVVASSKPLDDDDPSTEDVSADATPYGTME</sequence>
<feature type="transmembrane region" description="Helical" evidence="2">
    <location>
        <begin position="51"/>
        <end position="72"/>
    </location>
</feature>
<keyword evidence="2" id="KW-0472">Membrane</keyword>
<keyword evidence="2" id="KW-1133">Transmembrane helix</keyword>
<evidence type="ECO:0000256" key="1">
    <source>
        <dbReference type="SAM" id="MobiDB-lite"/>
    </source>
</evidence>
<protein>
    <submittedName>
        <fullName evidence="3">Uncharacterized protein</fullName>
    </submittedName>
</protein>
<evidence type="ECO:0000313" key="4">
    <source>
        <dbReference type="Proteomes" id="UP001295423"/>
    </source>
</evidence>
<feature type="region of interest" description="Disordered" evidence="1">
    <location>
        <begin position="134"/>
        <end position="156"/>
    </location>
</feature>
<dbReference type="Proteomes" id="UP001295423">
    <property type="component" value="Unassembled WGS sequence"/>
</dbReference>
<dbReference type="AlphaFoldDB" id="A0AAD2FF13"/>
<name>A0AAD2FF13_9STRA</name>
<comment type="caution">
    <text evidence="3">The sequence shown here is derived from an EMBL/GenBank/DDBJ whole genome shotgun (WGS) entry which is preliminary data.</text>
</comment>